<gene>
    <name evidence="5 6" type="primary">LOC104596167</name>
</gene>
<keyword evidence="1" id="KW-0863">Zinc-finger</keyword>
<dbReference type="GO" id="GO:0046621">
    <property type="term" value="P:negative regulation of organ growth"/>
    <property type="evidence" value="ECO:0007669"/>
    <property type="project" value="InterPro"/>
</dbReference>
<dbReference type="RefSeq" id="XP_010255520.1">
    <property type="nucleotide sequence ID" value="XM_010257218.2"/>
</dbReference>
<dbReference type="FunFam" id="3.30.40.10:FF:000226">
    <property type="entry name" value="E3 ubiquitin ligase BIG BROTHER"/>
    <property type="match status" value="1"/>
</dbReference>
<dbReference type="GO" id="GO:0004842">
    <property type="term" value="F:ubiquitin-protein transferase activity"/>
    <property type="evidence" value="ECO:0000318"/>
    <property type="project" value="GO_Central"/>
</dbReference>
<dbReference type="SMART" id="SM00184">
    <property type="entry name" value="RING"/>
    <property type="match status" value="1"/>
</dbReference>
<keyword evidence="1" id="KW-0479">Metal-binding</keyword>
<dbReference type="GO" id="GO:0008270">
    <property type="term" value="F:zinc ion binding"/>
    <property type="evidence" value="ECO:0007669"/>
    <property type="project" value="UniProtKB-KW"/>
</dbReference>
<evidence type="ECO:0000313" key="5">
    <source>
        <dbReference type="RefSeq" id="XP_010255520.1"/>
    </source>
</evidence>
<dbReference type="AlphaFoldDB" id="A0A1U8A1M4"/>
<dbReference type="InterPro" id="IPR033276">
    <property type="entry name" value="BB"/>
</dbReference>
<dbReference type="InterPro" id="IPR013083">
    <property type="entry name" value="Znf_RING/FYVE/PHD"/>
</dbReference>
<dbReference type="Pfam" id="PF13639">
    <property type="entry name" value="zf-RING_2"/>
    <property type="match status" value="1"/>
</dbReference>
<dbReference type="GO" id="GO:0016567">
    <property type="term" value="P:protein ubiquitination"/>
    <property type="evidence" value="ECO:0007669"/>
    <property type="project" value="InterPro"/>
</dbReference>
<dbReference type="OrthoDB" id="8062037at2759"/>
<evidence type="ECO:0000313" key="6">
    <source>
        <dbReference type="RefSeq" id="XP_010255521.1"/>
    </source>
</evidence>
<evidence type="ECO:0000259" key="3">
    <source>
        <dbReference type="PROSITE" id="PS50089"/>
    </source>
</evidence>
<keyword evidence="4" id="KW-1185">Reference proteome</keyword>
<feature type="region of interest" description="Disordered" evidence="2">
    <location>
        <begin position="58"/>
        <end position="84"/>
    </location>
</feature>
<dbReference type="RefSeq" id="XP_010255521.1">
    <property type="nucleotide sequence ID" value="XM_010257219.2"/>
</dbReference>
<dbReference type="PROSITE" id="PS50089">
    <property type="entry name" value="ZF_RING_2"/>
    <property type="match status" value="1"/>
</dbReference>
<dbReference type="GeneID" id="104596167"/>
<keyword evidence="1" id="KW-0862">Zinc</keyword>
<name>A0A1U8A1M4_NELNU</name>
<sequence length="243" mass="27371">MKVTFETMGTRQVDVHYVNSGVTGIVENFEGYYLENSGLSLDELFHQETVYQSLQTENKDRASASAINNSEPHHDQGAEEGESSRVGVIESQLALDEALARTLQVLEDHQLLAASLDETTETETVHREENPVANSTALALRQDNVDPDNMAYEELQSLGEAIGTESRGLSEELIDYLPSIKYKTGCFFSRKDKHEQCVICYMEYKNREKLTILPCQHQYHSKCITVWLKLKKACPVCGEEVFG</sequence>
<evidence type="ECO:0000256" key="1">
    <source>
        <dbReference type="PROSITE-ProRule" id="PRU00175"/>
    </source>
</evidence>
<dbReference type="GO" id="GO:0031624">
    <property type="term" value="F:ubiquitin conjugating enzyme binding"/>
    <property type="evidence" value="ECO:0000318"/>
    <property type="project" value="GO_Central"/>
</dbReference>
<accession>A0A1U8A1M4</accession>
<feature type="domain" description="RING-type" evidence="3">
    <location>
        <begin position="197"/>
        <end position="237"/>
    </location>
</feature>
<dbReference type="SUPFAM" id="SSF57850">
    <property type="entry name" value="RING/U-box"/>
    <property type="match status" value="1"/>
</dbReference>
<dbReference type="KEGG" id="nnu:104596167"/>
<dbReference type="PANTHER" id="PTHR46400:SF11">
    <property type="entry name" value="OS04G0571200 PROTEIN"/>
    <property type="match status" value="1"/>
</dbReference>
<protein>
    <submittedName>
        <fullName evidence="5 6">E3 ubiquitin ligase BIG BROTHER</fullName>
    </submittedName>
</protein>
<dbReference type="PANTHER" id="PTHR46400">
    <property type="entry name" value="RING/U-BOX SUPERFAMILY PROTEIN"/>
    <property type="match status" value="1"/>
</dbReference>
<proteinExistence type="predicted"/>
<organism evidence="4 5">
    <name type="scientific">Nelumbo nucifera</name>
    <name type="common">Sacred lotus</name>
    <dbReference type="NCBI Taxonomy" id="4432"/>
    <lineage>
        <taxon>Eukaryota</taxon>
        <taxon>Viridiplantae</taxon>
        <taxon>Streptophyta</taxon>
        <taxon>Embryophyta</taxon>
        <taxon>Tracheophyta</taxon>
        <taxon>Spermatophyta</taxon>
        <taxon>Magnoliopsida</taxon>
        <taxon>Proteales</taxon>
        <taxon>Nelumbonaceae</taxon>
        <taxon>Nelumbo</taxon>
    </lineage>
</organism>
<evidence type="ECO:0000313" key="4">
    <source>
        <dbReference type="Proteomes" id="UP000189703"/>
    </source>
</evidence>
<dbReference type="InterPro" id="IPR001841">
    <property type="entry name" value="Znf_RING"/>
</dbReference>
<dbReference type="Proteomes" id="UP000189703">
    <property type="component" value="Unplaced"/>
</dbReference>
<dbReference type="Gene3D" id="3.30.40.10">
    <property type="entry name" value="Zinc/RING finger domain, C3HC4 (zinc finger)"/>
    <property type="match status" value="1"/>
</dbReference>
<evidence type="ECO:0000256" key="2">
    <source>
        <dbReference type="SAM" id="MobiDB-lite"/>
    </source>
</evidence>
<dbReference type="OMA" id="CVTRWLK"/>
<reference evidence="5 6" key="1">
    <citation type="submission" date="2025-04" db="UniProtKB">
        <authorList>
            <consortium name="RefSeq"/>
        </authorList>
    </citation>
    <scope>IDENTIFICATION</scope>
</reference>
<dbReference type="eggNOG" id="KOG0800">
    <property type="taxonomic scope" value="Eukaryota"/>
</dbReference>